<organism evidence="3 4">
    <name type="scientific">Jiangella mangrovi</name>
    <dbReference type="NCBI Taxonomy" id="1524084"/>
    <lineage>
        <taxon>Bacteria</taxon>
        <taxon>Bacillati</taxon>
        <taxon>Actinomycetota</taxon>
        <taxon>Actinomycetes</taxon>
        <taxon>Jiangellales</taxon>
        <taxon>Jiangellaceae</taxon>
        <taxon>Jiangella</taxon>
    </lineage>
</organism>
<dbReference type="CDD" id="cd08899">
    <property type="entry name" value="SRPBCC_CalC_Aha1-like_6"/>
    <property type="match status" value="1"/>
</dbReference>
<dbReference type="EMBL" id="JACHMM010000001">
    <property type="protein sequence ID" value="MBB5789125.1"/>
    <property type="molecule type" value="Genomic_DNA"/>
</dbReference>
<dbReference type="AlphaFoldDB" id="A0A7W9GSA3"/>
<evidence type="ECO:0000313" key="3">
    <source>
        <dbReference type="EMBL" id="MBB5789125.1"/>
    </source>
</evidence>
<proteinExistence type="inferred from homology"/>
<evidence type="ECO:0000313" key="4">
    <source>
        <dbReference type="Proteomes" id="UP000542813"/>
    </source>
</evidence>
<gene>
    <name evidence="3" type="ORF">HD601_003700</name>
</gene>
<evidence type="ECO:0000259" key="2">
    <source>
        <dbReference type="Pfam" id="PF08327"/>
    </source>
</evidence>
<dbReference type="SUPFAM" id="SSF55961">
    <property type="entry name" value="Bet v1-like"/>
    <property type="match status" value="2"/>
</dbReference>
<sequence length="258" mass="27988">MTESLHTDGDRTVLRMERRFRHPRSRVWAAISEPGHLGQWFPAQVELSPVAGSDVSFDTGDGPSVDGRVIEAEPGRVLAFTWGDDHLRFELHDDGDGCRLDFAHTFADRYGAASFASGWVQCLVALDEVLDGVPVTAASPSAEQHDAYVERFGLDTGVASTGDDGGPRVRFERQLTAPAEAAWPVIERLAGTPADVRERDEPKVLAYTTAGGDDVRWELGEGTGHGARLVLTASGDDDAWAGRVAELARELRDRPQPS</sequence>
<dbReference type="Pfam" id="PF08327">
    <property type="entry name" value="AHSA1"/>
    <property type="match status" value="1"/>
</dbReference>
<dbReference type="Proteomes" id="UP000542813">
    <property type="component" value="Unassembled WGS sequence"/>
</dbReference>
<dbReference type="InterPro" id="IPR013538">
    <property type="entry name" value="ASHA1/2-like_C"/>
</dbReference>
<accession>A0A7W9GSA3</accession>
<evidence type="ECO:0000256" key="1">
    <source>
        <dbReference type="ARBA" id="ARBA00006817"/>
    </source>
</evidence>
<reference evidence="3 4" key="1">
    <citation type="submission" date="2020-08" db="EMBL/GenBank/DDBJ databases">
        <title>Sequencing the genomes of 1000 actinobacteria strains.</title>
        <authorList>
            <person name="Klenk H.-P."/>
        </authorList>
    </citation>
    <scope>NUCLEOTIDE SEQUENCE [LARGE SCALE GENOMIC DNA]</scope>
    <source>
        <strain evidence="3 4">DSM 102122</strain>
    </source>
</reference>
<dbReference type="Gene3D" id="3.30.530.20">
    <property type="match status" value="1"/>
</dbReference>
<name>A0A7W9GSA3_9ACTN</name>
<dbReference type="InterPro" id="IPR023393">
    <property type="entry name" value="START-like_dom_sf"/>
</dbReference>
<keyword evidence="4" id="KW-1185">Reference proteome</keyword>
<protein>
    <submittedName>
        <fullName evidence="3">Uncharacterized protein YndB with AHSA1/START domain</fullName>
    </submittedName>
</protein>
<comment type="similarity">
    <text evidence="1">Belongs to the AHA1 family.</text>
</comment>
<dbReference type="RefSeq" id="WP_184830030.1">
    <property type="nucleotide sequence ID" value="NZ_JACHMM010000001.1"/>
</dbReference>
<comment type="caution">
    <text evidence="3">The sequence shown here is derived from an EMBL/GenBank/DDBJ whole genome shotgun (WGS) entry which is preliminary data.</text>
</comment>
<feature type="domain" description="Activator of Hsp90 ATPase homologue 1/2-like C-terminal" evidence="2">
    <location>
        <begin position="22"/>
        <end position="130"/>
    </location>
</feature>